<dbReference type="InterPro" id="IPR029069">
    <property type="entry name" value="HotDog_dom_sf"/>
</dbReference>
<reference evidence="1 2" key="1">
    <citation type="submission" date="2020-05" db="EMBL/GenBank/DDBJ databases">
        <title>MicrobeNet Type strains.</title>
        <authorList>
            <person name="Nicholson A.C."/>
        </authorList>
    </citation>
    <scope>NUCLEOTIDE SEQUENCE [LARGE SCALE GENOMIC DNA]</scope>
    <source>
        <strain evidence="1 2">JCM 14282</strain>
    </source>
</reference>
<evidence type="ECO:0000313" key="2">
    <source>
        <dbReference type="Proteomes" id="UP000543598"/>
    </source>
</evidence>
<accession>A0A7Y2LZV8</accession>
<sequence length="156" mass="17839">MLDGYISDLEAGDILRPVEYELTDLIASEYAHGVEDATEFFHSPQNPLGGQVRTVTAAHVDKMRVLEESCTKERRIAGNNAPDWRIHYEFEVENFSPAFVGERLRVTGRVVDVYVKRGRRFIQFEFETSTVDGRKVSILRDRTLLRYQPETEGTAA</sequence>
<proteinExistence type="predicted"/>
<dbReference type="Gene3D" id="3.10.129.10">
    <property type="entry name" value="Hotdog Thioesterase"/>
    <property type="match status" value="1"/>
</dbReference>
<dbReference type="SUPFAM" id="SSF54637">
    <property type="entry name" value="Thioesterase/thiol ester dehydrase-isomerase"/>
    <property type="match status" value="1"/>
</dbReference>
<name>A0A7Y2LZV8_9MICO</name>
<gene>
    <name evidence="1" type="ORF">HLA99_08445</name>
</gene>
<protein>
    <recommendedName>
        <fullName evidence="3">N-terminal half of MaoC dehydratase</fullName>
    </recommendedName>
</protein>
<comment type="caution">
    <text evidence="1">The sequence shown here is derived from an EMBL/GenBank/DDBJ whole genome shotgun (WGS) entry which is preliminary data.</text>
</comment>
<dbReference type="AlphaFoldDB" id="A0A7Y2LZV8"/>
<dbReference type="EMBL" id="JABEMB010000009">
    <property type="protein sequence ID" value="NNH03875.1"/>
    <property type="molecule type" value="Genomic_DNA"/>
</dbReference>
<keyword evidence="2" id="KW-1185">Reference proteome</keyword>
<organism evidence="1 2">
    <name type="scientific">Microbacterium ulmi</name>
    <dbReference type="NCBI Taxonomy" id="179095"/>
    <lineage>
        <taxon>Bacteria</taxon>
        <taxon>Bacillati</taxon>
        <taxon>Actinomycetota</taxon>
        <taxon>Actinomycetes</taxon>
        <taxon>Micrococcales</taxon>
        <taxon>Microbacteriaceae</taxon>
        <taxon>Microbacterium</taxon>
    </lineage>
</organism>
<dbReference type="Proteomes" id="UP000543598">
    <property type="component" value="Unassembled WGS sequence"/>
</dbReference>
<dbReference type="RefSeq" id="WP_167038183.1">
    <property type="nucleotide sequence ID" value="NZ_BAAANA010000001.1"/>
</dbReference>
<evidence type="ECO:0000313" key="1">
    <source>
        <dbReference type="EMBL" id="NNH03875.1"/>
    </source>
</evidence>
<evidence type="ECO:0008006" key="3">
    <source>
        <dbReference type="Google" id="ProtNLM"/>
    </source>
</evidence>